<dbReference type="Proteomes" id="UP001604336">
    <property type="component" value="Unassembled WGS sequence"/>
</dbReference>
<dbReference type="EMBL" id="JBFOLK010000001">
    <property type="protein sequence ID" value="KAL2541697.1"/>
    <property type="molecule type" value="Genomic_DNA"/>
</dbReference>
<protein>
    <recommendedName>
        <fullName evidence="1">Protein FAR1-RELATED SEQUENCE</fullName>
    </recommendedName>
</protein>
<dbReference type="AlphaFoldDB" id="A0ABD1VWK6"/>
<organism evidence="2 3">
    <name type="scientific">Abeliophyllum distichum</name>
    <dbReference type="NCBI Taxonomy" id="126358"/>
    <lineage>
        <taxon>Eukaryota</taxon>
        <taxon>Viridiplantae</taxon>
        <taxon>Streptophyta</taxon>
        <taxon>Embryophyta</taxon>
        <taxon>Tracheophyta</taxon>
        <taxon>Spermatophyta</taxon>
        <taxon>Magnoliopsida</taxon>
        <taxon>eudicotyledons</taxon>
        <taxon>Gunneridae</taxon>
        <taxon>Pentapetalae</taxon>
        <taxon>asterids</taxon>
        <taxon>lamiids</taxon>
        <taxon>Lamiales</taxon>
        <taxon>Oleaceae</taxon>
        <taxon>Forsythieae</taxon>
        <taxon>Abeliophyllum</taxon>
    </lineage>
</organism>
<keyword evidence="1" id="KW-0863">Zinc-finger</keyword>
<dbReference type="PANTHER" id="PTHR31669:SF283">
    <property type="entry name" value="PROTEIN FAR1-RELATED SEQUENCE"/>
    <property type="match status" value="1"/>
</dbReference>
<dbReference type="GO" id="GO:0005634">
    <property type="term" value="C:nucleus"/>
    <property type="evidence" value="ECO:0007669"/>
    <property type="project" value="UniProtKB-SubCell"/>
</dbReference>
<dbReference type="InterPro" id="IPR031052">
    <property type="entry name" value="FHY3/FAR1"/>
</dbReference>
<gene>
    <name evidence="2" type="ORF">Adt_02675</name>
</gene>
<proteinExistence type="inferred from homology"/>
<evidence type="ECO:0000313" key="2">
    <source>
        <dbReference type="EMBL" id="KAL2541697.1"/>
    </source>
</evidence>
<comment type="function">
    <text evidence="1">Putative transcription activator involved in regulating light control of development.</text>
</comment>
<keyword evidence="1" id="KW-0862">Zinc</keyword>
<comment type="subcellular location">
    <subcellularLocation>
        <location evidence="1">Nucleus</location>
    </subcellularLocation>
</comment>
<dbReference type="PANTHER" id="PTHR31669">
    <property type="entry name" value="PROTEIN FAR1-RELATED SEQUENCE 10-RELATED"/>
    <property type="match status" value="1"/>
</dbReference>
<evidence type="ECO:0000313" key="3">
    <source>
        <dbReference type="Proteomes" id="UP001604336"/>
    </source>
</evidence>
<reference evidence="3" key="1">
    <citation type="submission" date="2024-07" db="EMBL/GenBank/DDBJ databases">
        <title>Two chromosome-level genome assemblies of Korean endemic species Abeliophyllum distichum and Forsythia ovata (Oleaceae).</title>
        <authorList>
            <person name="Jang H."/>
        </authorList>
    </citation>
    <scope>NUCLEOTIDE SEQUENCE [LARGE SCALE GENOMIC DNA]</scope>
</reference>
<comment type="caution">
    <text evidence="2">The sequence shown here is derived from an EMBL/GenBank/DDBJ whole genome shotgun (WGS) entry which is preliminary data.</text>
</comment>
<accession>A0ABD1VWK6</accession>
<comment type="similarity">
    <text evidence="1">Belongs to the FHY3/FAR1 family.</text>
</comment>
<name>A0ABD1VWK6_9LAMI</name>
<keyword evidence="1" id="KW-0539">Nucleus</keyword>
<dbReference type="GO" id="GO:0006355">
    <property type="term" value="P:regulation of DNA-templated transcription"/>
    <property type="evidence" value="ECO:0007669"/>
    <property type="project" value="UniProtKB-UniRule"/>
</dbReference>
<dbReference type="GO" id="GO:0008270">
    <property type="term" value="F:zinc ion binding"/>
    <property type="evidence" value="ECO:0007669"/>
    <property type="project" value="UniProtKB-UniRule"/>
</dbReference>
<keyword evidence="3" id="KW-1185">Reference proteome</keyword>
<keyword evidence="1" id="KW-0479">Metal-binding</keyword>
<evidence type="ECO:0000256" key="1">
    <source>
        <dbReference type="RuleBase" id="RU367018"/>
    </source>
</evidence>
<sequence length="172" mass="20321">MSTIQRSKSTNVFFDGYVRTKTSHKQFVEQYDRALRSKVEKEFQTDFRSFSQMVPCATKYDIEKQFQSVYTITKFRKFQEEFTAKVYCELRYDRMCIVFAKVADFVVDDEERTREIMEWIEFQSNELPVSKSRQTCGSNFHSQRSVAIGNIVYPKHLKTKVAQPFGSGFEES</sequence>